<reference evidence="2" key="1">
    <citation type="submission" date="2020-03" db="EMBL/GenBank/DDBJ databases">
        <authorList>
            <person name="Weist P."/>
        </authorList>
    </citation>
    <scope>NUCLEOTIDE SEQUENCE</scope>
</reference>
<keyword evidence="3" id="KW-1185">Reference proteome</keyword>
<dbReference type="EMBL" id="CADEAL010001093">
    <property type="protein sequence ID" value="CAB1428846.1"/>
    <property type="molecule type" value="Genomic_DNA"/>
</dbReference>
<dbReference type="Proteomes" id="UP001153269">
    <property type="component" value="Unassembled WGS sequence"/>
</dbReference>
<evidence type="ECO:0000256" key="1">
    <source>
        <dbReference type="SAM" id="MobiDB-lite"/>
    </source>
</evidence>
<accession>A0A9N7UEP3</accession>
<gene>
    <name evidence="2" type="ORF">PLEPLA_LOCUS16821</name>
</gene>
<feature type="region of interest" description="Disordered" evidence="1">
    <location>
        <begin position="79"/>
        <end position="134"/>
    </location>
</feature>
<dbReference type="AlphaFoldDB" id="A0A9N7UEP3"/>
<sequence length="134" mass="14527">MGEWRAANLSPPCHHPSFLPSLPPFSPPPSLHPEAHIPLWFCFNGSKCSSTALQNTTDEHSAHPGNLCGVLCNAINPTHIHRDRQTERPTDGQRDGSESTQQIIAMDMEMGFPKWGSGEQGAGEMRAGSVEASL</sequence>
<feature type="compositionally biased region" description="Basic and acidic residues" evidence="1">
    <location>
        <begin position="83"/>
        <end position="97"/>
    </location>
</feature>
<proteinExistence type="predicted"/>
<evidence type="ECO:0000313" key="3">
    <source>
        <dbReference type="Proteomes" id="UP001153269"/>
    </source>
</evidence>
<comment type="caution">
    <text evidence="2">The sequence shown here is derived from an EMBL/GenBank/DDBJ whole genome shotgun (WGS) entry which is preliminary data.</text>
</comment>
<protein>
    <submittedName>
        <fullName evidence="2">Uncharacterized protein</fullName>
    </submittedName>
</protein>
<evidence type="ECO:0000313" key="2">
    <source>
        <dbReference type="EMBL" id="CAB1428846.1"/>
    </source>
</evidence>
<organism evidence="2 3">
    <name type="scientific">Pleuronectes platessa</name>
    <name type="common">European plaice</name>
    <dbReference type="NCBI Taxonomy" id="8262"/>
    <lineage>
        <taxon>Eukaryota</taxon>
        <taxon>Metazoa</taxon>
        <taxon>Chordata</taxon>
        <taxon>Craniata</taxon>
        <taxon>Vertebrata</taxon>
        <taxon>Euteleostomi</taxon>
        <taxon>Actinopterygii</taxon>
        <taxon>Neopterygii</taxon>
        <taxon>Teleostei</taxon>
        <taxon>Neoteleostei</taxon>
        <taxon>Acanthomorphata</taxon>
        <taxon>Carangaria</taxon>
        <taxon>Pleuronectiformes</taxon>
        <taxon>Pleuronectoidei</taxon>
        <taxon>Pleuronectidae</taxon>
        <taxon>Pleuronectes</taxon>
    </lineage>
</organism>
<name>A0A9N7UEP3_PLEPL</name>